<comment type="caution">
    <text evidence="1">The sequence shown here is derived from an EMBL/GenBank/DDBJ whole genome shotgun (WGS) entry which is preliminary data.</text>
</comment>
<keyword evidence="2" id="KW-1185">Reference proteome</keyword>
<proteinExistence type="predicted"/>
<accession>A0A225UEM6</accession>
<reference evidence="2" key="1">
    <citation type="submission" date="2017-03" db="EMBL/GenBank/DDBJ databases">
        <title>Phytopthora megakarya and P. palmivora, two closely related causual agents of cacao black pod achieved similar genome size and gene model numbers by different mechanisms.</title>
        <authorList>
            <person name="Ali S."/>
            <person name="Shao J."/>
            <person name="Larry D.J."/>
            <person name="Kronmiller B."/>
            <person name="Shen D."/>
            <person name="Strem M.D."/>
            <person name="Melnick R.L."/>
            <person name="Guiltinan M.J."/>
            <person name="Tyler B.M."/>
            <person name="Meinhardt L.W."/>
            <person name="Bailey B.A."/>
        </authorList>
    </citation>
    <scope>NUCLEOTIDE SEQUENCE [LARGE SCALE GENOMIC DNA]</scope>
    <source>
        <strain evidence="2">zdho120</strain>
    </source>
</reference>
<organism evidence="1 2">
    <name type="scientific">Phytophthora megakarya</name>
    <dbReference type="NCBI Taxonomy" id="4795"/>
    <lineage>
        <taxon>Eukaryota</taxon>
        <taxon>Sar</taxon>
        <taxon>Stramenopiles</taxon>
        <taxon>Oomycota</taxon>
        <taxon>Peronosporomycetes</taxon>
        <taxon>Peronosporales</taxon>
        <taxon>Peronosporaceae</taxon>
        <taxon>Phytophthora</taxon>
    </lineage>
</organism>
<feature type="non-terminal residue" evidence="1">
    <location>
        <position position="1"/>
    </location>
</feature>
<dbReference type="InterPro" id="IPR021109">
    <property type="entry name" value="Peptidase_aspartic_dom_sf"/>
</dbReference>
<dbReference type="SUPFAM" id="SSF50630">
    <property type="entry name" value="Acid proteases"/>
    <property type="match status" value="1"/>
</dbReference>
<protein>
    <submittedName>
        <fullName evidence="1">Uncharacterized protein</fullName>
    </submittedName>
</protein>
<dbReference type="AlphaFoldDB" id="A0A225UEM6"/>
<gene>
    <name evidence="1" type="ORF">PHMEG_00039643</name>
</gene>
<evidence type="ECO:0000313" key="1">
    <source>
        <dbReference type="EMBL" id="OWY91677.1"/>
    </source>
</evidence>
<dbReference type="OrthoDB" id="125475at2759"/>
<dbReference type="Proteomes" id="UP000198211">
    <property type="component" value="Unassembled WGS sequence"/>
</dbReference>
<sequence length="207" mass="22346">EGCLVCKGPHWLKDFPTATGAQREEAQSKFREVKEQRLSALRSKSARYATPAGTVRVNKLLEVPYMPDTGADKSIVPQNIMDSLLAVQPTLVVTPLNTQVEEILLNLALSTVAGMVSMRSVPCLILPGDGDEFLLGCDALKELGIDAERQLAQLAGQTTLATDVDEFPVSDALPEGQEVHTVDDDAKQLVAQAVANGMPAQFLTRLY</sequence>
<dbReference type="EMBL" id="NBNE01019706">
    <property type="protein sequence ID" value="OWY91677.1"/>
    <property type="molecule type" value="Genomic_DNA"/>
</dbReference>
<name>A0A225UEM6_9STRA</name>
<dbReference type="Pfam" id="PF13975">
    <property type="entry name" value="gag-asp_proteas"/>
    <property type="match status" value="1"/>
</dbReference>
<evidence type="ECO:0000313" key="2">
    <source>
        <dbReference type="Proteomes" id="UP000198211"/>
    </source>
</evidence>
<dbReference type="Gene3D" id="2.40.70.10">
    <property type="entry name" value="Acid Proteases"/>
    <property type="match status" value="1"/>
</dbReference>